<name>A0A9W9H5D7_9EURO</name>
<evidence type="ECO:0000313" key="1">
    <source>
        <dbReference type="EMBL" id="KAJ5138967.1"/>
    </source>
</evidence>
<dbReference type="RefSeq" id="XP_056523616.1">
    <property type="nucleotide sequence ID" value="XM_056664559.1"/>
</dbReference>
<protein>
    <recommendedName>
        <fullName evidence="3">F-box domain-containing protein</fullName>
    </recommendedName>
</protein>
<evidence type="ECO:0008006" key="3">
    <source>
        <dbReference type="Google" id="ProtNLM"/>
    </source>
</evidence>
<evidence type="ECO:0000313" key="2">
    <source>
        <dbReference type="Proteomes" id="UP001149079"/>
    </source>
</evidence>
<dbReference type="GeneID" id="81403729"/>
<reference evidence="1" key="2">
    <citation type="journal article" date="2023" name="IMA Fungus">
        <title>Comparative genomic study of the Penicillium genus elucidates a diverse pangenome and 15 lateral gene transfer events.</title>
        <authorList>
            <person name="Petersen C."/>
            <person name="Sorensen T."/>
            <person name="Nielsen M.R."/>
            <person name="Sondergaard T.E."/>
            <person name="Sorensen J.L."/>
            <person name="Fitzpatrick D.A."/>
            <person name="Frisvad J.C."/>
            <person name="Nielsen K.L."/>
        </authorList>
    </citation>
    <scope>NUCLEOTIDE SEQUENCE</scope>
    <source>
        <strain evidence="1">IBT 22155</strain>
    </source>
</reference>
<sequence>MAPISLLSLPSELRIEIFKYLLVQREPIEVVNLWNLGLHGLEPNILSTNKLFLVEGRPLLYGYNCFRFGPDSSRLALPYFIDDIGSINASHLWNIYIDFPEVCKIGDEVSLHDASLRMLEIIQAKCTNLRTLTTLAETTYQMEAELESFDSKVCDKALGLVAAHFRTIASLQKIVVEVYEEGPSLDIRKKMESLGWILEVVKPVEKRCRTLYWKWRPPRWPLDEEDYYGMSR</sequence>
<gene>
    <name evidence="1" type="ORF">N7515_003815</name>
</gene>
<proteinExistence type="predicted"/>
<keyword evidence="2" id="KW-1185">Reference proteome</keyword>
<accession>A0A9W9H5D7</accession>
<comment type="caution">
    <text evidence="1">The sequence shown here is derived from an EMBL/GenBank/DDBJ whole genome shotgun (WGS) entry which is preliminary data.</text>
</comment>
<organism evidence="1 2">
    <name type="scientific">Penicillium bovifimosum</name>
    <dbReference type="NCBI Taxonomy" id="126998"/>
    <lineage>
        <taxon>Eukaryota</taxon>
        <taxon>Fungi</taxon>
        <taxon>Dikarya</taxon>
        <taxon>Ascomycota</taxon>
        <taxon>Pezizomycotina</taxon>
        <taxon>Eurotiomycetes</taxon>
        <taxon>Eurotiomycetidae</taxon>
        <taxon>Eurotiales</taxon>
        <taxon>Aspergillaceae</taxon>
        <taxon>Penicillium</taxon>
    </lineage>
</organism>
<dbReference type="EMBL" id="JAPQKL010000003">
    <property type="protein sequence ID" value="KAJ5138967.1"/>
    <property type="molecule type" value="Genomic_DNA"/>
</dbReference>
<dbReference type="AlphaFoldDB" id="A0A9W9H5D7"/>
<reference evidence="1" key="1">
    <citation type="submission" date="2022-11" db="EMBL/GenBank/DDBJ databases">
        <authorList>
            <person name="Petersen C."/>
        </authorList>
    </citation>
    <scope>NUCLEOTIDE SEQUENCE</scope>
    <source>
        <strain evidence="1">IBT 22155</strain>
    </source>
</reference>
<dbReference type="OrthoDB" id="62952at2759"/>
<dbReference type="Proteomes" id="UP001149079">
    <property type="component" value="Unassembled WGS sequence"/>
</dbReference>